<accession>A0A1I1RIX5</accession>
<sequence length="217" mass="25049">MTIKTPQIKIVVFSALLLLGGLGFAQNNEQALKEVNDVALKMFTDMNNRDYDAIIDMTHPKVFEIAPKASIKEVFKSMFEGNEDFSINIPKTVPNYKLSQVYTNQKDSVTYVFVSYDMKMDMSFHKQEFNDEAKTMMKTMMAGKGMDVTFKTNNALEVFMKDRITIILKDNHTNNKWVMVNYDADSPLFYNIVPVSLIESAKNYNQELMLLRKKEDE</sequence>
<dbReference type="OrthoDB" id="982449at2"/>
<feature type="chain" id="PRO_5011744266" evidence="1">
    <location>
        <begin position="26"/>
        <end position="217"/>
    </location>
</feature>
<gene>
    <name evidence="2" type="ORF">SAMN04487987_11034</name>
</gene>
<evidence type="ECO:0000313" key="3">
    <source>
        <dbReference type="Proteomes" id="UP000199439"/>
    </source>
</evidence>
<evidence type="ECO:0000313" key="2">
    <source>
        <dbReference type="EMBL" id="SFD34305.1"/>
    </source>
</evidence>
<dbReference type="STRING" id="870482.SAMN04487987_11034"/>
<dbReference type="AlphaFoldDB" id="A0A1I1RIX5"/>
<evidence type="ECO:0000256" key="1">
    <source>
        <dbReference type="SAM" id="SignalP"/>
    </source>
</evidence>
<feature type="signal peptide" evidence="1">
    <location>
        <begin position="1"/>
        <end position="25"/>
    </location>
</feature>
<dbReference type="EMBL" id="FOMI01000010">
    <property type="protein sequence ID" value="SFD34305.1"/>
    <property type="molecule type" value="Genomic_DNA"/>
</dbReference>
<proteinExistence type="predicted"/>
<keyword evidence="3" id="KW-1185">Reference proteome</keyword>
<keyword evidence="1" id="KW-0732">Signal</keyword>
<reference evidence="3" key="1">
    <citation type="submission" date="2016-10" db="EMBL/GenBank/DDBJ databases">
        <authorList>
            <person name="Varghese N."/>
            <person name="Submissions S."/>
        </authorList>
    </citation>
    <scope>NUCLEOTIDE SEQUENCE [LARGE SCALE GENOMIC DNA]</scope>
    <source>
        <strain evidence="3">DSM 25730</strain>
    </source>
</reference>
<organism evidence="2 3">
    <name type="scientific">Algibacter pectinivorans</name>
    <dbReference type="NCBI Taxonomy" id="870482"/>
    <lineage>
        <taxon>Bacteria</taxon>
        <taxon>Pseudomonadati</taxon>
        <taxon>Bacteroidota</taxon>
        <taxon>Flavobacteriia</taxon>
        <taxon>Flavobacteriales</taxon>
        <taxon>Flavobacteriaceae</taxon>
        <taxon>Algibacter</taxon>
    </lineage>
</organism>
<name>A0A1I1RIX5_9FLAO</name>
<dbReference type="RefSeq" id="WP_092853162.1">
    <property type="nucleotide sequence ID" value="NZ_FOMI01000010.1"/>
</dbReference>
<dbReference type="Proteomes" id="UP000199439">
    <property type="component" value="Unassembled WGS sequence"/>
</dbReference>
<protein>
    <submittedName>
        <fullName evidence="2">Uncharacterized protein</fullName>
    </submittedName>
</protein>